<name>A0A183U811_TOXCA</name>
<accession>A0A183U811</accession>
<evidence type="ECO:0000313" key="2">
    <source>
        <dbReference type="Proteomes" id="UP000050794"/>
    </source>
</evidence>
<reference evidence="3" key="1">
    <citation type="submission" date="2016-06" db="UniProtKB">
        <authorList>
            <consortium name="WormBaseParasite"/>
        </authorList>
    </citation>
    <scope>IDENTIFICATION</scope>
</reference>
<organism evidence="2 3">
    <name type="scientific">Toxocara canis</name>
    <name type="common">Canine roundworm</name>
    <dbReference type="NCBI Taxonomy" id="6265"/>
    <lineage>
        <taxon>Eukaryota</taxon>
        <taxon>Metazoa</taxon>
        <taxon>Ecdysozoa</taxon>
        <taxon>Nematoda</taxon>
        <taxon>Chromadorea</taxon>
        <taxon>Rhabditida</taxon>
        <taxon>Spirurina</taxon>
        <taxon>Ascaridomorpha</taxon>
        <taxon>Ascaridoidea</taxon>
        <taxon>Toxocaridae</taxon>
        <taxon>Toxocara</taxon>
    </lineage>
</organism>
<proteinExistence type="predicted"/>
<protein>
    <submittedName>
        <fullName evidence="3">Transposase</fullName>
    </submittedName>
</protein>
<evidence type="ECO:0000313" key="1">
    <source>
        <dbReference type="EMBL" id="VDM31321.1"/>
    </source>
</evidence>
<dbReference type="WBParaSite" id="TCNE_0000463101-mRNA-1">
    <property type="protein sequence ID" value="TCNE_0000463101-mRNA-1"/>
    <property type="gene ID" value="TCNE_0000463101"/>
</dbReference>
<dbReference type="EMBL" id="UYWY01008308">
    <property type="protein sequence ID" value="VDM31321.1"/>
    <property type="molecule type" value="Genomic_DNA"/>
</dbReference>
<dbReference type="Proteomes" id="UP000050794">
    <property type="component" value="Unassembled WGS sequence"/>
</dbReference>
<gene>
    <name evidence="1" type="ORF">TCNE_LOCUS4631</name>
</gene>
<reference evidence="1 2" key="2">
    <citation type="submission" date="2018-11" db="EMBL/GenBank/DDBJ databases">
        <authorList>
            <consortium name="Pathogen Informatics"/>
        </authorList>
    </citation>
    <scope>NUCLEOTIDE SEQUENCE [LARGE SCALE GENOMIC DNA]</scope>
</reference>
<dbReference type="AlphaFoldDB" id="A0A183U811"/>
<evidence type="ECO:0000313" key="3">
    <source>
        <dbReference type="WBParaSite" id="TCNE_0000463101-mRNA-1"/>
    </source>
</evidence>
<keyword evidence="2" id="KW-1185">Reference proteome</keyword>
<sequence length="80" mass="8914">MRKTVLAADPSRVQHFNSADTYHYSTQHSKVFSKKLPLCITNAGFSDKDSPAGNRTRVSHVTGADTHHYTTQDSDQLYAC</sequence>